<feature type="signal peptide" evidence="2">
    <location>
        <begin position="1"/>
        <end position="22"/>
    </location>
</feature>
<name>A0A0K1Q5N0_9BACT</name>
<gene>
    <name evidence="3" type="ORF">AKJ09_07706</name>
</gene>
<keyword evidence="4" id="KW-1185">Reference proteome</keyword>
<keyword evidence="2" id="KW-0732">Signal</keyword>
<dbReference type="STRING" id="1391654.AKJ09_07706"/>
<dbReference type="AlphaFoldDB" id="A0A0K1Q5N0"/>
<accession>A0A0K1Q5N0</accession>
<feature type="chain" id="PRO_5005466911" evidence="2">
    <location>
        <begin position="23"/>
        <end position="229"/>
    </location>
</feature>
<dbReference type="RefSeq" id="WP_146652216.1">
    <property type="nucleotide sequence ID" value="NZ_CP012333.1"/>
</dbReference>
<feature type="compositionally biased region" description="Low complexity" evidence="1">
    <location>
        <begin position="25"/>
        <end position="47"/>
    </location>
</feature>
<feature type="region of interest" description="Disordered" evidence="1">
    <location>
        <begin position="25"/>
        <end position="50"/>
    </location>
</feature>
<evidence type="ECO:0000256" key="1">
    <source>
        <dbReference type="SAM" id="MobiDB-lite"/>
    </source>
</evidence>
<protein>
    <submittedName>
        <fullName evidence="3">Uncharacterized protein</fullName>
    </submittedName>
</protein>
<evidence type="ECO:0000313" key="4">
    <source>
        <dbReference type="Proteomes" id="UP000064967"/>
    </source>
</evidence>
<proteinExistence type="predicted"/>
<dbReference type="KEGG" id="llu:AKJ09_07706"/>
<organism evidence="3 4">
    <name type="scientific">Labilithrix luteola</name>
    <dbReference type="NCBI Taxonomy" id="1391654"/>
    <lineage>
        <taxon>Bacteria</taxon>
        <taxon>Pseudomonadati</taxon>
        <taxon>Myxococcota</taxon>
        <taxon>Polyangia</taxon>
        <taxon>Polyangiales</taxon>
        <taxon>Labilitrichaceae</taxon>
        <taxon>Labilithrix</taxon>
    </lineage>
</organism>
<evidence type="ECO:0000313" key="3">
    <source>
        <dbReference type="EMBL" id="AKV01043.1"/>
    </source>
</evidence>
<sequence>MRELVRGAILCAVVFGSTVSLAEAPKGAAPRPASSSAKASKAPKGGSTAPAPSGLVVIETILKPKADYQAETYSGVPLDDAYAKERGLNQGLVMMVFEKQRKPAFRLSHERISKIVHLVGEGLRAPVALTRTTAASPLTPVLLPPPGAAKDLPGAPAGFSDRVDVVESSEGTFVIETVTANAGIFTTSNIYAFPRTMGPGQRSAALERLAPATRTRVLNALTLAATAKP</sequence>
<evidence type="ECO:0000256" key="2">
    <source>
        <dbReference type="SAM" id="SignalP"/>
    </source>
</evidence>
<dbReference type="EMBL" id="CP012333">
    <property type="protein sequence ID" value="AKV01043.1"/>
    <property type="molecule type" value="Genomic_DNA"/>
</dbReference>
<reference evidence="3 4" key="1">
    <citation type="submission" date="2015-08" db="EMBL/GenBank/DDBJ databases">
        <authorList>
            <person name="Babu N.S."/>
            <person name="Beckwith C.J."/>
            <person name="Beseler K.G."/>
            <person name="Brison A."/>
            <person name="Carone J.V."/>
            <person name="Caskin T.P."/>
            <person name="Diamond M."/>
            <person name="Durham M.E."/>
            <person name="Foxe J.M."/>
            <person name="Go M."/>
            <person name="Henderson B.A."/>
            <person name="Jones I.B."/>
            <person name="McGettigan J.A."/>
            <person name="Micheletti S.J."/>
            <person name="Nasrallah M.E."/>
            <person name="Ortiz D."/>
            <person name="Piller C.R."/>
            <person name="Privatt S.R."/>
            <person name="Schneider S.L."/>
            <person name="Sharp S."/>
            <person name="Smith T.C."/>
            <person name="Stanton J.D."/>
            <person name="Ullery H.E."/>
            <person name="Wilson R.J."/>
            <person name="Serrano M.G."/>
            <person name="Buck G."/>
            <person name="Lee V."/>
            <person name="Wang Y."/>
            <person name="Carvalho R."/>
            <person name="Voegtly L."/>
            <person name="Shi R."/>
            <person name="Duckworth R."/>
            <person name="Johnson A."/>
            <person name="Loviza R."/>
            <person name="Walstead R."/>
            <person name="Shah Z."/>
            <person name="Kiflezghi M."/>
            <person name="Wade K."/>
            <person name="Ball S.L."/>
            <person name="Bradley K.W."/>
            <person name="Asai D.J."/>
            <person name="Bowman C.A."/>
            <person name="Russell D.A."/>
            <person name="Pope W.H."/>
            <person name="Jacobs-Sera D."/>
            <person name="Hendrix R.W."/>
            <person name="Hatfull G.F."/>
        </authorList>
    </citation>
    <scope>NUCLEOTIDE SEQUENCE [LARGE SCALE GENOMIC DNA]</scope>
    <source>
        <strain evidence="3 4">DSM 27648</strain>
    </source>
</reference>
<dbReference type="Proteomes" id="UP000064967">
    <property type="component" value="Chromosome"/>
</dbReference>